<dbReference type="EMBL" id="JABEMD010000031">
    <property type="protein sequence ID" value="NNH12684.1"/>
    <property type="molecule type" value="Genomic_DNA"/>
</dbReference>
<proteinExistence type="predicted"/>
<dbReference type="AlphaFoldDB" id="A0A849BF00"/>
<dbReference type="Proteomes" id="UP000542973">
    <property type="component" value="Unassembled WGS sequence"/>
</dbReference>
<accession>A0A849BF00</accession>
<sequence length="356" mass="38985">MPTPLCCARRFHAAHYPTPRDFFDAVAKGTGETTLRRIVVDRAPFFVGGRGYRLVAENVERPGSGRHADIRLERNWREFGWFRRVVLTLLSCVVPRDRQRCERPTRGQLCAVSHTIARLRQEASVAVPVAARPRDTPPQAVEPEPCAAEPRPPISPVLTPEAGRARIRLLLQRIDKANCCKLFANKSKWCKVVRAIAGNDPPECHDVVAATVLAQMAAVVTYLRRHRMGNASAYAEVMGILQALHDAAEANDDKLADLAARLTAVWKQHWWRGEIPPYSAFAAFRLPGAVARRIGAFLRADALLFANELCTLELRDRQIKRLIAAASAKPAPAVPADGADRAAPAVAPAASSAATA</sequence>
<feature type="compositionally biased region" description="Low complexity" evidence="1">
    <location>
        <begin position="131"/>
        <end position="149"/>
    </location>
</feature>
<reference evidence="2 3" key="1">
    <citation type="submission" date="2020-05" db="EMBL/GenBank/DDBJ databases">
        <title>MicrobeNet Type strains.</title>
        <authorList>
            <person name="Nicholson A.C."/>
        </authorList>
    </citation>
    <scope>NUCLEOTIDE SEQUENCE [LARGE SCALE GENOMIC DNA]</scope>
    <source>
        <strain evidence="2 3">ATCC 700815</strain>
    </source>
</reference>
<evidence type="ECO:0000313" key="3">
    <source>
        <dbReference type="Proteomes" id="UP000542973"/>
    </source>
</evidence>
<gene>
    <name evidence="2" type="ORF">HLB16_17580</name>
</gene>
<evidence type="ECO:0000256" key="1">
    <source>
        <dbReference type="SAM" id="MobiDB-lite"/>
    </source>
</evidence>
<feature type="region of interest" description="Disordered" evidence="1">
    <location>
        <begin position="131"/>
        <end position="157"/>
    </location>
</feature>
<name>A0A849BF00_9BURK</name>
<comment type="caution">
    <text evidence="2">The sequence shown here is derived from an EMBL/GenBank/DDBJ whole genome shotgun (WGS) entry which is preliminary data.</text>
</comment>
<organism evidence="2 3">
    <name type="scientific">Cupriavidus gilardii</name>
    <dbReference type="NCBI Taxonomy" id="82541"/>
    <lineage>
        <taxon>Bacteria</taxon>
        <taxon>Pseudomonadati</taxon>
        <taxon>Pseudomonadota</taxon>
        <taxon>Betaproteobacteria</taxon>
        <taxon>Burkholderiales</taxon>
        <taxon>Burkholderiaceae</taxon>
        <taxon>Cupriavidus</taxon>
    </lineage>
</organism>
<evidence type="ECO:0000313" key="2">
    <source>
        <dbReference type="EMBL" id="NNH12684.1"/>
    </source>
</evidence>
<dbReference type="RefSeq" id="WP_053823722.1">
    <property type="nucleotide sequence ID" value="NZ_BAAAEB010000022.1"/>
</dbReference>
<protein>
    <submittedName>
        <fullName evidence="2">Uncharacterized protein</fullName>
    </submittedName>
</protein>